<sequence>MAILNGKGLLHSTRQGHWVFYRLSPDLPGWARDILRSVARASPESVHLPKRASGKTAVFCPSIHPAPLHLLFLCTQNACRSQIAQGWAKTLGMGFVEVRSAGTSPHPEGVHPLAVCVMDRVGIDISGQPSTAMDRELINWADQVVTVCGEADEACPVLAPGIKKEHWPIADPDRARGSSRDIFEAFCRTRDEIGIRVRDLLRRVKTDGGFPDLPGLPAS</sequence>
<dbReference type="GO" id="GO:0046685">
    <property type="term" value="P:response to arsenic-containing substance"/>
    <property type="evidence" value="ECO:0007669"/>
    <property type="project" value="UniProtKB-KW"/>
</dbReference>
<name>A0A7C3R5Y6_9BACT</name>
<keyword evidence="1" id="KW-0059">Arsenical resistance</keyword>
<organism evidence="3">
    <name type="scientific">Leptospirillum ferriphilum</name>
    <dbReference type="NCBI Taxonomy" id="178606"/>
    <lineage>
        <taxon>Bacteria</taxon>
        <taxon>Pseudomonadati</taxon>
        <taxon>Nitrospirota</taxon>
        <taxon>Nitrospiria</taxon>
        <taxon>Nitrospirales</taxon>
        <taxon>Nitrospiraceae</taxon>
        <taxon>Leptospirillum</taxon>
    </lineage>
</organism>
<dbReference type="InterPro" id="IPR036196">
    <property type="entry name" value="Ptyr_pPase_sf"/>
</dbReference>
<dbReference type="PANTHER" id="PTHR43428">
    <property type="entry name" value="ARSENATE REDUCTASE"/>
    <property type="match status" value="1"/>
</dbReference>
<accession>A0A7C3R5Y6</accession>
<gene>
    <name evidence="3" type="ORF">ENX03_10540</name>
</gene>
<dbReference type="EMBL" id="DTMM01000226">
    <property type="protein sequence ID" value="HFT94337.1"/>
    <property type="molecule type" value="Genomic_DNA"/>
</dbReference>
<evidence type="ECO:0000259" key="2">
    <source>
        <dbReference type="SMART" id="SM00226"/>
    </source>
</evidence>
<proteinExistence type="predicted"/>
<dbReference type="InterPro" id="IPR023485">
    <property type="entry name" value="Ptyr_pPase"/>
</dbReference>
<protein>
    <recommendedName>
        <fullName evidence="2">Phosphotyrosine protein phosphatase I domain-containing protein</fullName>
    </recommendedName>
</protein>
<evidence type="ECO:0000313" key="3">
    <source>
        <dbReference type="EMBL" id="HFT94337.1"/>
    </source>
</evidence>
<evidence type="ECO:0000256" key="1">
    <source>
        <dbReference type="ARBA" id="ARBA00022849"/>
    </source>
</evidence>
<reference evidence="3" key="1">
    <citation type="journal article" date="2020" name="mSystems">
        <title>Genome- and Community-Level Interaction Insights into Carbon Utilization and Element Cycling Functions of Hydrothermarchaeota in Hydrothermal Sediment.</title>
        <authorList>
            <person name="Zhou Z."/>
            <person name="Liu Y."/>
            <person name="Xu W."/>
            <person name="Pan J."/>
            <person name="Luo Z.H."/>
            <person name="Li M."/>
        </authorList>
    </citation>
    <scope>NUCLEOTIDE SEQUENCE [LARGE SCALE GENOMIC DNA]</scope>
    <source>
        <strain evidence="3">SpSt-902</strain>
    </source>
</reference>
<dbReference type="SUPFAM" id="SSF52788">
    <property type="entry name" value="Phosphotyrosine protein phosphatases I"/>
    <property type="match status" value="1"/>
</dbReference>
<comment type="caution">
    <text evidence="3">The sequence shown here is derived from an EMBL/GenBank/DDBJ whole genome shotgun (WGS) entry which is preliminary data.</text>
</comment>
<dbReference type="Gene3D" id="3.40.50.2300">
    <property type="match status" value="1"/>
</dbReference>
<dbReference type="PANTHER" id="PTHR43428:SF1">
    <property type="entry name" value="ARSENATE REDUCTASE"/>
    <property type="match status" value="1"/>
</dbReference>
<dbReference type="SMART" id="SM00226">
    <property type="entry name" value="LMWPc"/>
    <property type="match status" value="1"/>
</dbReference>
<dbReference type="Pfam" id="PF01451">
    <property type="entry name" value="LMWPc"/>
    <property type="match status" value="1"/>
</dbReference>
<feature type="domain" description="Phosphotyrosine protein phosphatase I" evidence="2">
    <location>
        <begin position="68"/>
        <end position="203"/>
    </location>
</feature>
<dbReference type="AlphaFoldDB" id="A0A7C3R5Y6"/>
<dbReference type="CDD" id="cd16345">
    <property type="entry name" value="LMWP_ArsC"/>
    <property type="match status" value="1"/>
</dbReference>